<dbReference type="GO" id="GO:0003729">
    <property type="term" value="F:mRNA binding"/>
    <property type="evidence" value="ECO:0007669"/>
    <property type="project" value="TreeGrafter"/>
</dbReference>
<evidence type="ECO:0000256" key="2">
    <source>
        <dbReference type="ARBA" id="ARBA00008778"/>
    </source>
</evidence>
<dbReference type="InterPro" id="IPR011993">
    <property type="entry name" value="PH-like_dom_sf"/>
</dbReference>
<dbReference type="AlphaFoldDB" id="A0A8H7BPX0"/>
<proteinExistence type="inferred from homology"/>
<evidence type="ECO:0000256" key="1">
    <source>
        <dbReference type="ARBA" id="ARBA00004496"/>
    </source>
</evidence>
<accession>A0A8H7BPX0</accession>
<organism evidence="6 7">
    <name type="scientific">Apophysomyces ossiformis</name>
    <dbReference type="NCBI Taxonomy" id="679940"/>
    <lineage>
        <taxon>Eukaryota</taxon>
        <taxon>Fungi</taxon>
        <taxon>Fungi incertae sedis</taxon>
        <taxon>Mucoromycota</taxon>
        <taxon>Mucoromycotina</taxon>
        <taxon>Mucoromycetes</taxon>
        <taxon>Mucorales</taxon>
        <taxon>Mucorineae</taxon>
        <taxon>Mucoraceae</taxon>
        <taxon>Apophysomyces</taxon>
    </lineage>
</organism>
<evidence type="ECO:0000256" key="5">
    <source>
        <dbReference type="SAM" id="MobiDB-lite"/>
    </source>
</evidence>
<evidence type="ECO:0000313" key="7">
    <source>
        <dbReference type="Proteomes" id="UP000605846"/>
    </source>
</evidence>
<evidence type="ECO:0000256" key="3">
    <source>
        <dbReference type="ARBA" id="ARBA00022490"/>
    </source>
</evidence>
<feature type="region of interest" description="Disordered" evidence="5">
    <location>
        <begin position="265"/>
        <end position="325"/>
    </location>
</feature>
<keyword evidence="3" id="KW-0963">Cytoplasm</keyword>
<reference evidence="6" key="1">
    <citation type="submission" date="2020-01" db="EMBL/GenBank/DDBJ databases">
        <title>Genome Sequencing of Three Apophysomyces-Like Fungal Strains Confirms a Novel Fungal Genus in the Mucoromycota with divergent Burkholderia-like Endosymbiotic Bacteria.</title>
        <authorList>
            <person name="Stajich J.E."/>
            <person name="Macias A.M."/>
            <person name="Carter-House D."/>
            <person name="Lovett B."/>
            <person name="Kasson L.R."/>
            <person name="Berry K."/>
            <person name="Grigoriev I."/>
            <person name="Chang Y."/>
            <person name="Spatafora J."/>
            <person name="Kasson M.T."/>
        </authorList>
    </citation>
    <scope>NUCLEOTIDE SEQUENCE</scope>
    <source>
        <strain evidence="6">NRRL A-21654</strain>
    </source>
</reference>
<dbReference type="GO" id="GO:0000932">
    <property type="term" value="C:P-body"/>
    <property type="evidence" value="ECO:0007669"/>
    <property type="project" value="TreeGrafter"/>
</dbReference>
<dbReference type="GO" id="GO:0008047">
    <property type="term" value="F:enzyme activator activity"/>
    <property type="evidence" value="ECO:0007669"/>
    <property type="project" value="InterPro"/>
</dbReference>
<gene>
    <name evidence="6" type="ORF">EC973_004670</name>
</gene>
<name>A0A8H7BPX0_9FUNG</name>
<comment type="similarity">
    <text evidence="2">Belongs to the DCP1 family.</text>
</comment>
<dbReference type="GO" id="GO:0006397">
    <property type="term" value="P:mRNA processing"/>
    <property type="evidence" value="ECO:0007669"/>
    <property type="project" value="UniProtKB-KW"/>
</dbReference>
<dbReference type="Proteomes" id="UP000605846">
    <property type="component" value="Unassembled WGS sequence"/>
</dbReference>
<comment type="caution">
    <text evidence="6">The sequence shown here is derived from an EMBL/GenBank/DDBJ whole genome shotgun (WGS) entry which is preliminary data.</text>
</comment>
<keyword evidence="4" id="KW-0507">mRNA processing</keyword>
<dbReference type="GO" id="GO:0031087">
    <property type="term" value="P:deadenylation-independent decapping of nuclear-transcribed mRNA"/>
    <property type="evidence" value="ECO:0007669"/>
    <property type="project" value="TreeGrafter"/>
</dbReference>
<dbReference type="InterPro" id="IPR010334">
    <property type="entry name" value="Dcp1"/>
</dbReference>
<dbReference type="Pfam" id="PF06058">
    <property type="entry name" value="DCP1"/>
    <property type="match status" value="1"/>
</dbReference>
<feature type="region of interest" description="Disordered" evidence="5">
    <location>
        <begin position="238"/>
        <end position="257"/>
    </location>
</feature>
<feature type="compositionally biased region" description="Basic and acidic residues" evidence="5">
    <location>
        <begin position="286"/>
        <end position="298"/>
    </location>
</feature>
<sequence length="470" mass="52019">MDLAARKRLNLAVLRRHDPDISDILDQSAHAVFYKFAPEKQSWDKMGFEGVVFLTRRHSAPYFGLYLLNRQAIENYSLLLTDFEEIKMEEEFIIYQTKDGEACALWLFEEKDRERVLKKIVKLPSAQTKQAEQPKVDIMHMLQRATLAQRSPETFPNAGPEKKEEILPPPAAPASASASLPTGPVAIAPTNIEDDVKAKLLRLLTHEKPAQEPVLASAPLPKVEAKEDLVQLLARGMPAQTAEPDSAAPPTTDNKGDLLQILSQGRCSPMKGPDTLPIPGQPALTSDREPDPGRKLFDMLKGGPTNPSGQYQPISSSPLPPTSVTMSPQPVIQFPPEQLTKPFHPLPAHMQPSPSASPNKAAALLQTLQGGTSSMRGYISAPPPPPLRLAPSTSTPSLGHPPPLLPQETLDLTQPEIDRRFSQRPLLSKPEFIQQYLNIVQHDIMFLDALYENYRMRRLAQGDRFLNGVQ</sequence>
<comment type="subcellular location">
    <subcellularLocation>
        <location evidence="1">Cytoplasm</location>
    </subcellularLocation>
</comment>
<dbReference type="GO" id="GO:0000290">
    <property type="term" value="P:deadenylation-dependent decapping of nuclear-transcribed mRNA"/>
    <property type="evidence" value="ECO:0007669"/>
    <property type="project" value="InterPro"/>
</dbReference>
<feature type="region of interest" description="Disordered" evidence="5">
    <location>
        <begin position="149"/>
        <end position="179"/>
    </location>
</feature>
<protein>
    <submittedName>
        <fullName evidence="6">Uncharacterized protein</fullName>
    </submittedName>
</protein>
<dbReference type="EMBL" id="JABAYA010000264">
    <property type="protein sequence ID" value="KAF7721446.1"/>
    <property type="molecule type" value="Genomic_DNA"/>
</dbReference>
<dbReference type="OrthoDB" id="440673at2759"/>
<dbReference type="Gene3D" id="2.30.29.30">
    <property type="entry name" value="Pleckstrin-homology domain (PH domain)/Phosphotyrosine-binding domain (PTB)"/>
    <property type="match status" value="1"/>
</dbReference>
<keyword evidence="7" id="KW-1185">Reference proteome</keyword>
<dbReference type="SUPFAM" id="SSF50729">
    <property type="entry name" value="PH domain-like"/>
    <property type="match status" value="1"/>
</dbReference>
<evidence type="ECO:0000313" key="6">
    <source>
        <dbReference type="EMBL" id="KAF7721446.1"/>
    </source>
</evidence>
<feature type="compositionally biased region" description="Polar residues" evidence="5">
    <location>
        <begin position="305"/>
        <end position="325"/>
    </location>
</feature>
<evidence type="ECO:0000256" key="4">
    <source>
        <dbReference type="ARBA" id="ARBA00022664"/>
    </source>
</evidence>
<dbReference type="CDD" id="cd13182">
    <property type="entry name" value="EVH1-like_Dcp1"/>
    <property type="match status" value="1"/>
</dbReference>
<dbReference type="PANTHER" id="PTHR16290">
    <property type="entry name" value="TRANSCRIPTION FACTOR SMIF DECAPPING ENZYME DCP1"/>
    <property type="match status" value="1"/>
</dbReference>
<dbReference type="PANTHER" id="PTHR16290:SF0">
    <property type="entry name" value="DECAPPING PROTEIN 1, ISOFORM A"/>
    <property type="match status" value="1"/>
</dbReference>